<feature type="compositionally biased region" description="Acidic residues" evidence="1">
    <location>
        <begin position="160"/>
        <end position="199"/>
    </location>
</feature>
<dbReference type="STRING" id="1224947.SAMN05216480_101837"/>
<evidence type="ECO:0000313" key="3">
    <source>
        <dbReference type="Proteomes" id="UP000199138"/>
    </source>
</evidence>
<dbReference type="AlphaFoldDB" id="A0A1I7FCB4"/>
<protein>
    <submittedName>
        <fullName evidence="2">Uncharacterized protein</fullName>
    </submittedName>
</protein>
<dbReference type="InterPro" id="IPR028974">
    <property type="entry name" value="TSP_type-3_rpt"/>
</dbReference>
<dbReference type="OrthoDB" id="1159446at2"/>
<dbReference type="RefSeq" id="WP_093023242.1">
    <property type="nucleotide sequence ID" value="NZ_FPBK01000001.1"/>
</dbReference>
<dbReference type="EMBL" id="FPBK01000001">
    <property type="protein sequence ID" value="SFU33706.1"/>
    <property type="molecule type" value="Genomic_DNA"/>
</dbReference>
<feature type="compositionally biased region" description="Acidic residues" evidence="1">
    <location>
        <begin position="124"/>
        <end position="137"/>
    </location>
</feature>
<dbReference type="GO" id="GO:0005509">
    <property type="term" value="F:calcium ion binding"/>
    <property type="evidence" value="ECO:0007669"/>
    <property type="project" value="InterPro"/>
</dbReference>
<feature type="region of interest" description="Disordered" evidence="1">
    <location>
        <begin position="124"/>
        <end position="199"/>
    </location>
</feature>
<gene>
    <name evidence="2" type="ORF">SAMN05216480_101837</name>
</gene>
<accession>A0A1I7FCB4</accession>
<evidence type="ECO:0000256" key="1">
    <source>
        <dbReference type="SAM" id="MobiDB-lite"/>
    </source>
</evidence>
<dbReference type="Gene3D" id="4.10.1080.10">
    <property type="entry name" value="TSP type-3 repeat"/>
    <property type="match status" value="1"/>
</dbReference>
<evidence type="ECO:0000313" key="2">
    <source>
        <dbReference type="EMBL" id="SFU33706.1"/>
    </source>
</evidence>
<dbReference type="Proteomes" id="UP000199138">
    <property type="component" value="Unassembled WGS sequence"/>
</dbReference>
<proteinExistence type="predicted"/>
<dbReference type="PROSITE" id="PS51257">
    <property type="entry name" value="PROKAR_LIPOPROTEIN"/>
    <property type="match status" value="1"/>
</dbReference>
<keyword evidence="3" id="KW-1185">Reference proteome</keyword>
<organism evidence="2 3">
    <name type="scientific">Pustulibacterium marinum</name>
    <dbReference type="NCBI Taxonomy" id="1224947"/>
    <lineage>
        <taxon>Bacteria</taxon>
        <taxon>Pseudomonadati</taxon>
        <taxon>Bacteroidota</taxon>
        <taxon>Flavobacteriia</taxon>
        <taxon>Flavobacteriales</taxon>
        <taxon>Flavobacteriaceae</taxon>
        <taxon>Pustulibacterium</taxon>
    </lineage>
</organism>
<reference evidence="2 3" key="1">
    <citation type="submission" date="2016-10" db="EMBL/GenBank/DDBJ databases">
        <authorList>
            <person name="de Groot N.N."/>
        </authorList>
    </citation>
    <scope>NUCLEOTIDE SEQUENCE [LARGE SCALE GENOMIC DNA]</scope>
    <source>
        <strain evidence="2 3">CGMCC 1.12333</strain>
    </source>
</reference>
<name>A0A1I7FCB4_9FLAO</name>
<sequence length="299" mass="33323">MKKIYSLIILAFLAACDDGDIAVAEIDFSDSDVELCGEYLYYMLGDNNTESLTLYISSNNNIPYLDGSVDYTINNSTNTLIYRVYDGDATDYFCNDIQPASPNVISEWTVLDGDVNITTTLEYDDEDGIDFEDEEPGSMDSNGEYPDALDTDGDGIPNYMDEDDDGDNVPTIDEIDFDDDDNPILTDTDGDGIPDYLDNDDDNDGILTINESIDGDLNPANDVQAGNDLANYLLVEEQESLEATEFIEHTYYITFTNDITPDPNISFVNDNGTELRLDNFDFGSYDFTETIELTPDFVE</sequence>